<keyword evidence="3" id="KW-1185">Reference proteome</keyword>
<evidence type="ECO:0000256" key="1">
    <source>
        <dbReference type="SAM" id="Phobius"/>
    </source>
</evidence>
<dbReference type="SUPFAM" id="SSF52540">
    <property type="entry name" value="P-loop containing nucleoside triphosphate hydrolases"/>
    <property type="match status" value="1"/>
</dbReference>
<proteinExistence type="predicted"/>
<evidence type="ECO:0000313" key="3">
    <source>
        <dbReference type="Proteomes" id="UP000199623"/>
    </source>
</evidence>
<keyword evidence="1" id="KW-1133">Transmembrane helix</keyword>
<protein>
    <recommendedName>
        <fullName evidence="4">NB-ARC domain-containing protein</fullName>
    </recommendedName>
</protein>
<dbReference type="Gene3D" id="1.25.40.10">
    <property type="entry name" value="Tetratricopeptide repeat domain"/>
    <property type="match status" value="1"/>
</dbReference>
<evidence type="ECO:0008006" key="4">
    <source>
        <dbReference type="Google" id="ProtNLM"/>
    </source>
</evidence>
<reference evidence="3" key="1">
    <citation type="submission" date="2016-10" db="EMBL/GenBank/DDBJ databases">
        <authorList>
            <person name="Varghese N."/>
            <person name="Submissions S."/>
        </authorList>
    </citation>
    <scope>NUCLEOTIDE SEQUENCE [LARGE SCALE GENOMIC DNA]</scope>
    <source>
        <strain evidence="3">CGMCC 4.3506</strain>
    </source>
</reference>
<dbReference type="SUPFAM" id="SSF48452">
    <property type="entry name" value="TPR-like"/>
    <property type="match status" value="1"/>
</dbReference>
<dbReference type="Gene3D" id="3.40.50.300">
    <property type="entry name" value="P-loop containing nucleotide triphosphate hydrolases"/>
    <property type="match status" value="1"/>
</dbReference>
<gene>
    <name evidence="2" type="ORF">SAMN05216553_111349</name>
</gene>
<dbReference type="InterPro" id="IPR027417">
    <property type="entry name" value="P-loop_NTPase"/>
</dbReference>
<evidence type="ECO:0000313" key="2">
    <source>
        <dbReference type="EMBL" id="SDG80770.1"/>
    </source>
</evidence>
<keyword evidence="1" id="KW-0472">Membrane</keyword>
<sequence length="867" mass="97264">MRSREDSDDTTVFLELMYLGELTLKIMVAGMLAATQDDRDRHRYRLEYALVRASGLGEWCAALDDLLTGPSSATLAGDAIHDKVELTKNHDLKDEEAWQAVALNSILEACRIIDPDYWSDHPNRVAARIWAHHFTWLRNKTRGHGATTLGASTRMVSALERSIETVIGNFKLFQREWSYLHRNLSGKYRVVPISDAASCLDYLKRQNEATYEDGVYLVFGGVPSRVPLIFSDVELSDFFVCNGGYSGSKFETLSYISDTRKHFDAQQYTTPPTQLPISETEGLGSLEMQGGLFGNLPSRNRDYVDRPQLEELLEKVLCNDRHAIVTLVGRGGTGKTSLALEVLHRIATANEKKSRFFAILWFSARDVDLTSLGPKLVRPRVVSIADIADEYVNLTEPADAKKKGFKKVEFLADQLGRTDEEPLLYVFDNFETVRDPQAMYEWLDTYIRPPNKILITTRLRDFKGDYPVEVGGMRREEFDKLISATSVQLGITRLLNEQRCTQLFDNSDGHPYVAKLLLGEIANQNKWSDANQLVAGKDDMLQALFERTYTQLSPLARRIFLTLCGWRSAVPRLAMEAALLRSAADETLDTGKAVDQLVRSSMADISRSDEGDEFLAVPLAASLFGRKKLQVSPIASTIEVDLQFLQMFGAARGADVSRGIRPRVNRMFRAVAEKIQAEPGANVLATYLPVLEHIARRYPPAWMLLADLSEEQQTESGTKRAIECVRHFLEENPENLQAWGRLAALLRKQGDSVGEAQALVSRSIQSGAPYELASEAAWRLSALNTAKQLDEMPEDELAALVQTLLDRLDSSREETTATDYSRMAWLAVMLHDIPLAVKYTNSGADRDPSNPHIRKLQGWLPAEAFKF</sequence>
<dbReference type="AlphaFoldDB" id="A0A1G7XB44"/>
<dbReference type="EMBL" id="FNCC01000011">
    <property type="protein sequence ID" value="SDG80770.1"/>
    <property type="molecule type" value="Genomic_DNA"/>
</dbReference>
<dbReference type="InterPro" id="IPR011990">
    <property type="entry name" value="TPR-like_helical_dom_sf"/>
</dbReference>
<dbReference type="Proteomes" id="UP000199623">
    <property type="component" value="Unassembled WGS sequence"/>
</dbReference>
<keyword evidence="1" id="KW-0812">Transmembrane</keyword>
<feature type="transmembrane region" description="Helical" evidence="1">
    <location>
        <begin position="12"/>
        <end position="34"/>
    </location>
</feature>
<organism evidence="2 3">
    <name type="scientific">Lentzea fradiae</name>
    <dbReference type="NCBI Taxonomy" id="200378"/>
    <lineage>
        <taxon>Bacteria</taxon>
        <taxon>Bacillati</taxon>
        <taxon>Actinomycetota</taxon>
        <taxon>Actinomycetes</taxon>
        <taxon>Pseudonocardiales</taxon>
        <taxon>Pseudonocardiaceae</taxon>
        <taxon>Lentzea</taxon>
    </lineage>
</organism>
<name>A0A1G7XB44_9PSEU</name>
<accession>A0A1G7XB44</accession>
<dbReference type="STRING" id="200378.SAMN05216553_111349"/>